<comment type="caution">
    <text evidence="1">The sequence shown here is derived from an EMBL/GenBank/DDBJ whole genome shotgun (WGS) entry which is preliminary data.</text>
</comment>
<gene>
    <name evidence="1" type="ORF">FRUB_05176</name>
</gene>
<accession>A0A225DVP1</accession>
<dbReference type="Proteomes" id="UP000214646">
    <property type="component" value="Unassembled WGS sequence"/>
</dbReference>
<dbReference type="AlphaFoldDB" id="A0A225DVP1"/>
<keyword evidence="2" id="KW-1185">Reference proteome</keyword>
<proteinExistence type="predicted"/>
<reference evidence="2" key="1">
    <citation type="submission" date="2017-06" db="EMBL/GenBank/DDBJ databases">
        <title>Genome analysis of Fimbriiglobus ruber SP5, the first member of the order Planctomycetales with confirmed chitinolytic capability.</title>
        <authorList>
            <person name="Ravin N.V."/>
            <person name="Rakitin A.L."/>
            <person name="Ivanova A.A."/>
            <person name="Beletsky A.V."/>
            <person name="Kulichevskaya I.S."/>
            <person name="Mardanov A.V."/>
            <person name="Dedysh S.N."/>
        </authorList>
    </citation>
    <scope>NUCLEOTIDE SEQUENCE [LARGE SCALE GENOMIC DNA]</scope>
    <source>
        <strain evidence="2">SP5</strain>
    </source>
</reference>
<protein>
    <submittedName>
        <fullName evidence="1">Uncharacterized protein</fullName>
    </submittedName>
</protein>
<name>A0A225DVP1_9BACT</name>
<dbReference type="EMBL" id="NIDE01000008">
    <property type="protein sequence ID" value="OWK40257.1"/>
    <property type="molecule type" value="Genomic_DNA"/>
</dbReference>
<sequence length="48" mass="5538">MKLPKISHQVFRSSSLQVESPDPYDRPNRAQSAVIRQVFRLSVLNLKT</sequence>
<evidence type="ECO:0000313" key="2">
    <source>
        <dbReference type="Proteomes" id="UP000214646"/>
    </source>
</evidence>
<organism evidence="1 2">
    <name type="scientific">Fimbriiglobus ruber</name>
    <dbReference type="NCBI Taxonomy" id="1908690"/>
    <lineage>
        <taxon>Bacteria</taxon>
        <taxon>Pseudomonadati</taxon>
        <taxon>Planctomycetota</taxon>
        <taxon>Planctomycetia</taxon>
        <taxon>Gemmatales</taxon>
        <taxon>Gemmataceae</taxon>
        <taxon>Fimbriiglobus</taxon>
    </lineage>
</organism>
<evidence type="ECO:0000313" key="1">
    <source>
        <dbReference type="EMBL" id="OWK40257.1"/>
    </source>
</evidence>